<evidence type="ECO:0000256" key="6">
    <source>
        <dbReference type="ARBA" id="ARBA00023163"/>
    </source>
</evidence>
<dbReference type="Pfam" id="PF00010">
    <property type="entry name" value="HLH"/>
    <property type="match status" value="1"/>
</dbReference>
<dbReference type="GO" id="GO:0061564">
    <property type="term" value="P:axon development"/>
    <property type="evidence" value="ECO:0007669"/>
    <property type="project" value="TreeGrafter"/>
</dbReference>
<evidence type="ECO:0000256" key="5">
    <source>
        <dbReference type="ARBA" id="ARBA00023125"/>
    </source>
</evidence>
<evidence type="ECO:0000256" key="1">
    <source>
        <dbReference type="ARBA" id="ARBA00022473"/>
    </source>
</evidence>
<feature type="compositionally biased region" description="Polar residues" evidence="9">
    <location>
        <begin position="33"/>
        <end position="42"/>
    </location>
</feature>
<evidence type="ECO:0000256" key="8">
    <source>
        <dbReference type="ARBA" id="ARBA00062384"/>
    </source>
</evidence>
<evidence type="ECO:0000256" key="4">
    <source>
        <dbReference type="ARBA" id="ARBA00023015"/>
    </source>
</evidence>
<keyword evidence="3" id="KW-0524">Neurogenesis</keyword>
<dbReference type="GO" id="GO:0070888">
    <property type="term" value="F:E-box binding"/>
    <property type="evidence" value="ECO:0007669"/>
    <property type="project" value="TreeGrafter"/>
</dbReference>
<evidence type="ECO:0000259" key="10">
    <source>
        <dbReference type="PROSITE" id="PS50888"/>
    </source>
</evidence>
<dbReference type="CDD" id="cd19718">
    <property type="entry name" value="bHLH_TS_NGN3_ATOH5"/>
    <property type="match status" value="1"/>
</dbReference>
<evidence type="ECO:0000256" key="7">
    <source>
        <dbReference type="ARBA" id="ARBA00023242"/>
    </source>
</evidence>
<proteinExistence type="predicted"/>
<sequence length="200" mass="22695">MFCFLPRRMSPKSVCSPVQAEQYYELSEDDDGSSPSCPYFSTPSPPTATKDRCACRPQKKQRSRRGCQVEGPASRQKKYRRVKANDRERNRMHNLNSALDTLRGVLPALPDDAKLTKIETLRLAHNYIWALTETLQMADQSLQREPRAPCLLMELVSPDSTHTSDWESFYSPVSQGSSMSPSDSVFPTTCMRHPMAFQLT</sequence>
<comment type="caution">
    <text evidence="11">The sequence shown here is derived from an EMBL/GenBank/DDBJ whole genome shotgun (WGS) entry which is preliminary data.</text>
</comment>
<keyword evidence="4" id="KW-0805">Transcription regulation</keyword>
<feature type="region of interest" description="Disordered" evidence="9">
    <location>
        <begin position="26"/>
        <end position="79"/>
    </location>
</feature>
<dbReference type="SUPFAM" id="SSF47459">
    <property type="entry name" value="HLH, helix-loop-helix DNA-binding domain"/>
    <property type="match status" value="1"/>
</dbReference>
<evidence type="ECO:0000256" key="9">
    <source>
        <dbReference type="SAM" id="MobiDB-lite"/>
    </source>
</evidence>
<dbReference type="FunFam" id="4.10.280.10:FF:000006">
    <property type="entry name" value="Neurogenic differentiation factor"/>
    <property type="match status" value="1"/>
</dbReference>
<evidence type="ECO:0000313" key="11">
    <source>
        <dbReference type="EMBL" id="KAJ1143356.1"/>
    </source>
</evidence>
<keyword evidence="6" id="KW-0804">Transcription</keyword>
<dbReference type="GO" id="GO:0005634">
    <property type="term" value="C:nucleus"/>
    <property type="evidence" value="ECO:0007669"/>
    <property type="project" value="TreeGrafter"/>
</dbReference>
<keyword evidence="5" id="KW-0238">DNA-binding</keyword>
<dbReference type="Gene3D" id="4.10.280.10">
    <property type="entry name" value="Helix-loop-helix DNA-binding domain"/>
    <property type="match status" value="1"/>
</dbReference>
<dbReference type="EMBL" id="JANPWB010000010">
    <property type="protein sequence ID" value="KAJ1143356.1"/>
    <property type="molecule type" value="Genomic_DNA"/>
</dbReference>
<protein>
    <recommendedName>
        <fullName evidence="10">BHLH domain-containing protein</fullName>
    </recommendedName>
</protein>
<dbReference type="PROSITE" id="PS50888">
    <property type="entry name" value="BHLH"/>
    <property type="match status" value="1"/>
</dbReference>
<organism evidence="11 12">
    <name type="scientific">Pleurodeles waltl</name>
    <name type="common">Iberian ribbed newt</name>
    <dbReference type="NCBI Taxonomy" id="8319"/>
    <lineage>
        <taxon>Eukaryota</taxon>
        <taxon>Metazoa</taxon>
        <taxon>Chordata</taxon>
        <taxon>Craniata</taxon>
        <taxon>Vertebrata</taxon>
        <taxon>Euteleostomi</taxon>
        <taxon>Amphibia</taxon>
        <taxon>Batrachia</taxon>
        <taxon>Caudata</taxon>
        <taxon>Salamandroidea</taxon>
        <taxon>Salamandridae</taxon>
        <taxon>Pleurodelinae</taxon>
        <taxon>Pleurodeles</taxon>
    </lineage>
</organism>
<dbReference type="SMART" id="SM00353">
    <property type="entry name" value="HLH"/>
    <property type="match status" value="1"/>
</dbReference>
<keyword evidence="12" id="KW-1185">Reference proteome</keyword>
<dbReference type="GO" id="GO:0000981">
    <property type="term" value="F:DNA-binding transcription factor activity, RNA polymerase II-specific"/>
    <property type="evidence" value="ECO:0007669"/>
    <property type="project" value="TreeGrafter"/>
</dbReference>
<dbReference type="GO" id="GO:0007423">
    <property type="term" value="P:sensory organ development"/>
    <property type="evidence" value="ECO:0007669"/>
    <property type="project" value="TreeGrafter"/>
</dbReference>
<evidence type="ECO:0000313" key="12">
    <source>
        <dbReference type="Proteomes" id="UP001066276"/>
    </source>
</evidence>
<name>A0AAV7QS66_PLEWA</name>
<evidence type="ECO:0000256" key="3">
    <source>
        <dbReference type="ARBA" id="ARBA00022902"/>
    </source>
</evidence>
<dbReference type="GO" id="GO:0046983">
    <property type="term" value="F:protein dimerization activity"/>
    <property type="evidence" value="ECO:0007669"/>
    <property type="project" value="InterPro"/>
</dbReference>
<dbReference type="InterPro" id="IPR011598">
    <property type="entry name" value="bHLH_dom"/>
</dbReference>
<keyword evidence="2" id="KW-0221">Differentiation</keyword>
<dbReference type="PANTHER" id="PTHR19290:SF94">
    <property type="entry name" value="NEUROGENIN-3"/>
    <property type="match status" value="1"/>
</dbReference>
<dbReference type="InterPro" id="IPR036638">
    <property type="entry name" value="HLH_DNA-bd_sf"/>
</dbReference>
<dbReference type="InterPro" id="IPR032656">
    <property type="entry name" value="Ngn3_bHLH"/>
</dbReference>
<dbReference type="PANTHER" id="PTHR19290">
    <property type="entry name" value="BASIC HELIX-LOOP-HELIX PROTEIN NEUROGENIN-RELATED"/>
    <property type="match status" value="1"/>
</dbReference>
<reference evidence="11" key="1">
    <citation type="journal article" date="2022" name="bioRxiv">
        <title>Sequencing and chromosome-scale assembly of the giantPleurodeles waltlgenome.</title>
        <authorList>
            <person name="Brown T."/>
            <person name="Elewa A."/>
            <person name="Iarovenko S."/>
            <person name="Subramanian E."/>
            <person name="Araus A.J."/>
            <person name="Petzold A."/>
            <person name="Susuki M."/>
            <person name="Suzuki K.-i.T."/>
            <person name="Hayashi T."/>
            <person name="Toyoda A."/>
            <person name="Oliveira C."/>
            <person name="Osipova E."/>
            <person name="Leigh N.D."/>
            <person name="Simon A."/>
            <person name="Yun M.H."/>
        </authorList>
    </citation>
    <scope>NUCLEOTIDE SEQUENCE</scope>
    <source>
        <strain evidence="11">20211129_DDA</strain>
        <tissue evidence="11">Liver</tissue>
    </source>
</reference>
<feature type="domain" description="BHLH" evidence="10">
    <location>
        <begin position="79"/>
        <end position="131"/>
    </location>
</feature>
<keyword evidence="1" id="KW-0217">Developmental protein</keyword>
<dbReference type="GO" id="GO:0045944">
    <property type="term" value="P:positive regulation of transcription by RNA polymerase II"/>
    <property type="evidence" value="ECO:0007669"/>
    <property type="project" value="TreeGrafter"/>
</dbReference>
<comment type="subunit">
    <text evidence="8">Efficient DNA binding requires dimerization with another bHLH protein. Forms a heterodimer with the bHLH protein hes2, and weakly interacts with hey1/hrt1.</text>
</comment>
<keyword evidence="7" id="KW-0539">Nucleus</keyword>
<dbReference type="Proteomes" id="UP001066276">
    <property type="component" value="Chromosome 6"/>
</dbReference>
<evidence type="ECO:0000256" key="2">
    <source>
        <dbReference type="ARBA" id="ARBA00022782"/>
    </source>
</evidence>
<dbReference type="InterPro" id="IPR050359">
    <property type="entry name" value="bHLH_transcription_factors"/>
</dbReference>
<gene>
    <name evidence="11" type="ORF">NDU88_009665</name>
</gene>
<accession>A0AAV7QS66</accession>
<dbReference type="AlphaFoldDB" id="A0AAV7QS66"/>